<name>A0ABU7UXC4_9GAMM</name>
<dbReference type="NCBIfam" id="TIGR01635">
    <property type="entry name" value="tail_comp_S"/>
    <property type="match status" value="1"/>
</dbReference>
<evidence type="ECO:0000313" key="3">
    <source>
        <dbReference type="Proteomes" id="UP001356170"/>
    </source>
</evidence>
<dbReference type="Pfam" id="PF05069">
    <property type="entry name" value="Phage_tail_S"/>
    <property type="match status" value="1"/>
</dbReference>
<keyword evidence="3" id="KW-1185">Reference proteome</keyword>
<accession>A0ABU7UXC4</accession>
<evidence type="ECO:0000256" key="1">
    <source>
        <dbReference type="SAM" id="MobiDB-lite"/>
    </source>
</evidence>
<dbReference type="Proteomes" id="UP001356170">
    <property type="component" value="Unassembled WGS sequence"/>
</dbReference>
<dbReference type="RefSeq" id="WP_331702838.1">
    <property type="nucleotide sequence ID" value="NZ_JAZHBO010000001.1"/>
</dbReference>
<evidence type="ECO:0000313" key="2">
    <source>
        <dbReference type="EMBL" id="MEF2154658.1"/>
    </source>
</evidence>
<reference evidence="2 3" key="1">
    <citation type="submission" date="2024-01" db="EMBL/GenBank/DDBJ databases">
        <title>Novel species of the genus Luteimonas isolated from rivers.</title>
        <authorList>
            <person name="Lu H."/>
        </authorList>
    </citation>
    <scope>NUCLEOTIDE SEQUENCE [LARGE SCALE GENOMIC DNA]</scope>
    <source>
        <strain evidence="2 3">FXH3W</strain>
    </source>
</reference>
<dbReference type="EMBL" id="JAZHBO010000001">
    <property type="protein sequence ID" value="MEF2154658.1"/>
    <property type="molecule type" value="Genomic_DNA"/>
</dbReference>
<dbReference type="InterPro" id="IPR006522">
    <property type="entry name" value="Phage_virion_morphogenesis"/>
</dbReference>
<feature type="compositionally biased region" description="Basic and acidic residues" evidence="1">
    <location>
        <begin position="45"/>
        <end position="54"/>
    </location>
</feature>
<protein>
    <submittedName>
        <fullName evidence="2">Phage virion morphogenesis protein</fullName>
    </submittedName>
</protein>
<feature type="region of interest" description="Disordered" evidence="1">
    <location>
        <begin position="45"/>
        <end position="70"/>
    </location>
</feature>
<proteinExistence type="predicted"/>
<gene>
    <name evidence="2" type="ORF">V3390_00150</name>
</gene>
<sequence length="160" mass="18354">MTDRFTIEVDSEDADRWFSKLTRKLDDLTPVMRDIGELLIESTQDRFKKSEGPDGKPWAPVKRGGRPLVKSGRMRDDIHSRFGRDFAEVRATARQAAFHQFGTQPYVILPRNKKALFWKGGPGPRHKVNHPGLPPRPFMGLSDDDRAKLDRLTANWLTED</sequence>
<comment type="caution">
    <text evidence="2">The sequence shown here is derived from an EMBL/GenBank/DDBJ whole genome shotgun (WGS) entry which is preliminary data.</text>
</comment>
<organism evidence="2 3">
    <name type="scientific">Aquilutibacter rugosus</name>
    <dbReference type="NCBI Taxonomy" id="3115820"/>
    <lineage>
        <taxon>Bacteria</taxon>
        <taxon>Pseudomonadati</taxon>
        <taxon>Pseudomonadota</taxon>
        <taxon>Gammaproteobacteria</taxon>
        <taxon>Lysobacterales</taxon>
        <taxon>Lysobacteraceae</taxon>
        <taxon>Aquilutibacter</taxon>
    </lineage>
</organism>